<dbReference type="InterPro" id="IPR006464">
    <property type="entry name" value="AcTrfase_RimI/Ard1"/>
</dbReference>
<evidence type="ECO:0000256" key="3">
    <source>
        <dbReference type="RuleBase" id="RU363094"/>
    </source>
</evidence>
<dbReference type="SUPFAM" id="SSF55729">
    <property type="entry name" value="Acyl-CoA N-acyltransferases (Nat)"/>
    <property type="match status" value="1"/>
</dbReference>
<evidence type="ECO:0000256" key="2">
    <source>
        <dbReference type="ARBA" id="ARBA00023315"/>
    </source>
</evidence>
<feature type="domain" description="N-acetyltransferase" evidence="4">
    <location>
        <begin position="5"/>
        <end position="150"/>
    </location>
</feature>
<keyword evidence="6" id="KW-1185">Reference proteome</keyword>
<dbReference type="InterPro" id="IPR016181">
    <property type="entry name" value="Acyl_CoA_acyltransferase"/>
</dbReference>
<proteinExistence type="inferred from homology"/>
<dbReference type="Pfam" id="PF00583">
    <property type="entry name" value="Acetyltransf_1"/>
    <property type="match status" value="1"/>
</dbReference>
<dbReference type="EMBL" id="JAYKOT010000003">
    <property type="protein sequence ID" value="MEB3429820.1"/>
    <property type="molecule type" value="Genomic_DNA"/>
</dbReference>
<keyword evidence="3" id="KW-0963">Cytoplasm</keyword>
<accession>A0AAW9MUV2</accession>
<dbReference type="InterPro" id="IPR000182">
    <property type="entry name" value="GNAT_dom"/>
</dbReference>
<evidence type="ECO:0000313" key="6">
    <source>
        <dbReference type="Proteomes" id="UP001357733"/>
    </source>
</evidence>
<dbReference type="Proteomes" id="UP001357733">
    <property type="component" value="Unassembled WGS sequence"/>
</dbReference>
<evidence type="ECO:0000313" key="5">
    <source>
        <dbReference type="EMBL" id="MEB3429820.1"/>
    </source>
</evidence>
<dbReference type="PROSITE" id="PS51186">
    <property type="entry name" value="GNAT"/>
    <property type="match status" value="1"/>
</dbReference>
<dbReference type="GO" id="GO:0008999">
    <property type="term" value="F:protein-N-terminal-alanine acetyltransferase activity"/>
    <property type="evidence" value="ECO:0007669"/>
    <property type="project" value="UniProtKB-EC"/>
</dbReference>
<comment type="catalytic activity">
    <reaction evidence="3">
        <text>N-terminal L-alanyl-[ribosomal protein bS18] + acetyl-CoA = N-terminal N(alpha)-acetyl-L-alanyl-[ribosomal protein bS18] + CoA + H(+)</text>
        <dbReference type="Rhea" id="RHEA:43756"/>
        <dbReference type="Rhea" id="RHEA-COMP:10676"/>
        <dbReference type="Rhea" id="RHEA-COMP:10677"/>
        <dbReference type="ChEBI" id="CHEBI:15378"/>
        <dbReference type="ChEBI" id="CHEBI:57287"/>
        <dbReference type="ChEBI" id="CHEBI:57288"/>
        <dbReference type="ChEBI" id="CHEBI:64718"/>
        <dbReference type="ChEBI" id="CHEBI:83683"/>
        <dbReference type="EC" id="2.3.1.266"/>
    </reaction>
</comment>
<dbReference type="RefSeq" id="WP_324619978.1">
    <property type="nucleotide sequence ID" value="NZ_JAYKOT010000003.1"/>
</dbReference>
<dbReference type="AlphaFoldDB" id="A0AAW9MUV2"/>
<reference evidence="5 6" key="1">
    <citation type="submission" date="2024-01" db="EMBL/GenBank/DDBJ databases">
        <title>Complete genome sequence of Citroniella saccharovorans strain M6.X9, isolated from human fecal sample.</title>
        <authorList>
            <person name="Cheng G."/>
            <person name="Westerholm M."/>
            <person name="Schnurer A."/>
        </authorList>
    </citation>
    <scope>NUCLEOTIDE SEQUENCE [LARGE SCALE GENOMIC DNA]</scope>
    <source>
        <strain evidence="5 6">DSM 29873</strain>
    </source>
</reference>
<comment type="function">
    <text evidence="3">Acetylates the N-terminal alanine of ribosomal protein bS18.</text>
</comment>
<dbReference type="Gene3D" id="3.40.630.30">
    <property type="match status" value="1"/>
</dbReference>
<sequence>MVKITTIIDADISHVDAIYKIERDSFIDPWEKTSIKKEISLNKLARYRVLLDDERVIGFYGIWLVLDECHIMNIAILKKERSKGNGSIMLEDLIRIARENGAKEISLEVSTKNLNAIKLYEKFGFKIISTRENYYRKENADAYNMQLIFKE</sequence>
<dbReference type="EC" id="2.3.1.266" evidence="3"/>
<dbReference type="InterPro" id="IPR051556">
    <property type="entry name" value="N-term/lysine_N-AcTrnsfr"/>
</dbReference>
<keyword evidence="2 5" id="KW-0012">Acyltransferase</keyword>
<protein>
    <recommendedName>
        <fullName evidence="3">[Ribosomal protein bS18]-alanine N-acetyltransferase</fullName>
        <ecNumber evidence="3">2.3.1.266</ecNumber>
    </recommendedName>
</protein>
<keyword evidence="1 5" id="KW-0808">Transferase</keyword>
<organism evidence="5 6">
    <name type="scientific">Citroniella saccharovorans</name>
    <dbReference type="NCBI Taxonomy" id="2053367"/>
    <lineage>
        <taxon>Bacteria</taxon>
        <taxon>Bacillati</taxon>
        <taxon>Bacillota</taxon>
        <taxon>Tissierellia</taxon>
        <taxon>Tissierellales</taxon>
        <taxon>Peptoniphilaceae</taxon>
        <taxon>Citroniella</taxon>
    </lineage>
</organism>
<keyword evidence="5" id="KW-0687">Ribonucleoprotein</keyword>
<dbReference type="GO" id="GO:0005840">
    <property type="term" value="C:ribosome"/>
    <property type="evidence" value="ECO:0007669"/>
    <property type="project" value="UniProtKB-KW"/>
</dbReference>
<comment type="similarity">
    <text evidence="3">Belongs to the acetyltransferase family. RimI subfamily.</text>
</comment>
<evidence type="ECO:0000259" key="4">
    <source>
        <dbReference type="PROSITE" id="PS51186"/>
    </source>
</evidence>
<dbReference type="NCBIfam" id="TIGR01575">
    <property type="entry name" value="rimI"/>
    <property type="match status" value="1"/>
</dbReference>
<comment type="caution">
    <text evidence="5">The sequence shown here is derived from an EMBL/GenBank/DDBJ whole genome shotgun (WGS) entry which is preliminary data.</text>
</comment>
<dbReference type="GO" id="GO:0005737">
    <property type="term" value="C:cytoplasm"/>
    <property type="evidence" value="ECO:0007669"/>
    <property type="project" value="UniProtKB-SubCell"/>
</dbReference>
<comment type="subcellular location">
    <subcellularLocation>
        <location evidence="3">Cytoplasm</location>
    </subcellularLocation>
</comment>
<dbReference type="PANTHER" id="PTHR42919">
    <property type="entry name" value="N-ALPHA-ACETYLTRANSFERASE"/>
    <property type="match status" value="1"/>
</dbReference>
<gene>
    <name evidence="5" type="primary">rimI</name>
    <name evidence="5" type="ORF">VLK81_07345</name>
</gene>
<dbReference type="PANTHER" id="PTHR42919:SF8">
    <property type="entry name" value="N-ALPHA-ACETYLTRANSFERASE 50"/>
    <property type="match status" value="1"/>
</dbReference>
<evidence type="ECO:0000256" key="1">
    <source>
        <dbReference type="ARBA" id="ARBA00022679"/>
    </source>
</evidence>
<keyword evidence="5" id="KW-0689">Ribosomal protein</keyword>
<name>A0AAW9MUV2_9FIRM</name>